<organism evidence="10">
    <name type="scientific">Schistocephalus solidus</name>
    <name type="common">Tapeworm</name>
    <dbReference type="NCBI Taxonomy" id="70667"/>
    <lineage>
        <taxon>Eukaryota</taxon>
        <taxon>Metazoa</taxon>
        <taxon>Spiralia</taxon>
        <taxon>Lophotrochozoa</taxon>
        <taxon>Platyhelminthes</taxon>
        <taxon>Cestoda</taxon>
        <taxon>Eucestoda</taxon>
        <taxon>Diphyllobothriidea</taxon>
        <taxon>Diphyllobothriidae</taxon>
        <taxon>Schistocephalus</taxon>
    </lineage>
</organism>
<proteinExistence type="inferred from homology"/>
<comment type="similarity">
    <text evidence="2">Belongs to the RNase H2 subunit B family.</text>
</comment>
<evidence type="ECO:0000256" key="3">
    <source>
        <dbReference type="ARBA" id="ARBA00011277"/>
    </source>
</evidence>
<dbReference type="InterPro" id="IPR019024">
    <property type="entry name" value="RNase_H2_suB_wHTH"/>
</dbReference>
<keyword evidence="5" id="KW-0539">Nucleus</keyword>
<dbReference type="Pfam" id="PF09468">
    <property type="entry name" value="RNase_H2-Ydr279"/>
    <property type="match status" value="1"/>
</dbReference>
<evidence type="ECO:0000256" key="6">
    <source>
        <dbReference type="ARBA" id="ARBA00024778"/>
    </source>
</evidence>
<evidence type="ECO:0000256" key="7">
    <source>
        <dbReference type="ARBA" id="ARBA00033464"/>
    </source>
</evidence>
<sequence>MNNLKLFFAPGNDLSVASLNKCQFIKLLHPRTGKKTVFLWSTLDERLFNVQRIEFPKRSLFVDNYIAKSGHVYVCSEIDLILIFLPALIETVKFTTTDGLLRLQSAPGLPHFFTETSLARLQRVCDKKSVGSHNVVRLNKDKLKVWLKQRVNNICRFANELSTAGERKLLHSLLSVHHQSSASAPLFTSDSKSAKALVTAAFNGDALRALAFQIVADNLPVAVIEQLHTDLGLQTLISTDKENMAIVQVSASISESNAQNSKAAERKGPTEDYSASFEISKTETTITPSMAKKQKFARGSRSITSFFSKQC</sequence>
<comment type="subcellular location">
    <subcellularLocation>
        <location evidence="1">Nucleus</location>
    </subcellularLocation>
</comment>
<comment type="subunit">
    <text evidence="3">The RNase H2 complex is a heterotrimer composed of the catalytic subunit RNASEH2A and the non-catalytic subunits RNASEH2B and RNASEH2C.</text>
</comment>
<gene>
    <name evidence="10" type="primary">RNH2B</name>
    <name evidence="10" type="ORF">TR157390</name>
</gene>
<accession>A0A0X3PQ59</accession>
<dbReference type="InterPro" id="IPR040456">
    <property type="entry name" value="RNase_H2_suB"/>
</dbReference>
<evidence type="ECO:0000256" key="5">
    <source>
        <dbReference type="ARBA" id="ARBA00023242"/>
    </source>
</evidence>
<feature type="domain" description="Rnh202 triple barrel" evidence="9">
    <location>
        <begin position="20"/>
        <end position="79"/>
    </location>
</feature>
<dbReference type="PANTHER" id="PTHR13383:SF11">
    <property type="entry name" value="RIBONUCLEASE H2 SUBUNIT B"/>
    <property type="match status" value="1"/>
</dbReference>
<dbReference type="Gene3D" id="2.20.25.530">
    <property type="match status" value="1"/>
</dbReference>
<dbReference type="GO" id="GO:0032299">
    <property type="term" value="C:ribonuclease H2 complex"/>
    <property type="evidence" value="ECO:0007669"/>
    <property type="project" value="InterPro"/>
</dbReference>
<protein>
    <recommendedName>
        <fullName evidence="4">Ribonuclease H2 subunit B</fullName>
    </recommendedName>
    <alternativeName>
        <fullName evidence="7">Ribonuclease HI subunit B</fullName>
    </alternativeName>
</protein>
<dbReference type="InterPro" id="IPR041195">
    <property type="entry name" value="Rnh202_N"/>
</dbReference>
<name>A0A0X3PQ59_SCHSO</name>
<feature type="domain" description="Ribonuclease H2 subunit B wHTH" evidence="8">
    <location>
        <begin position="113"/>
        <end position="217"/>
    </location>
</feature>
<dbReference type="Gene3D" id="1.10.20.120">
    <property type="match status" value="1"/>
</dbReference>
<evidence type="ECO:0000259" key="8">
    <source>
        <dbReference type="Pfam" id="PF09468"/>
    </source>
</evidence>
<dbReference type="EMBL" id="GEEE01009331">
    <property type="protein sequence ID" value="JAP53894.1"/>
    <property type="molecule type" value="Transcribed_RNA"/>
</dbReference>
<evidence type="ECO:0000256" key="1">
    <source>
        <dbReference type="ARBA" id="ARBA00004123"/>
    </source>
</evidence>
<evidence type="ECO:0000313" key="10">
    <source>
        <dbReference type="EMBL" id="JAP53894.1"/>
    </source>
</evidence>
<evidence type="ECO:0000259" key="9">
    <source>
        <dbReference type="Pfam" id="PF17745"/>
    </source>
</evidence>
<dbReference type="GO" id="GO:0005654">
    <property type="term" value="C:nucleoplasm"/>
    <property type="evidence" value="ECO:0007669"/>
    <property type="project" value="TreeGrafter"/>
</dbReference>
<dbReference type="Pfam" id="PF17745">
    <property type="entry name" value="Ydr279_N"/>
    <property type="match status" value="1"/>
</dbReference>
<dbReference type="PANTHER" id="PTHR13383">
    <property type="entry name" value="RIBONUCLEASE H2 SUBUNIT B"/>
    <property type="match status" value="1"/>
</dbReference>
<dbReference type="GO" id="GO:0006401">
    <property type="term" value="P:RNA catabolic process"/>
    <property type="evidence" value="ECO:0007669"/>
    <property type="project" value="TreeGrafter"/>
</dbReference>
<evidence type="ECO:0000256" key="2">
    <source>
        <dbReference type="ARBA" id="ARBA00009823"/>
    </source>
</evidence>
<comment type="function">
    <text evidence="6">Non catalytic subunit of RNase H2, an endonuclease that specifically degrades the RNA of RNA:DNA hybrids. Participates in DNA replication, possibly by mediating the removal of lagging-strand Okazaki fragment RNA primers during DNA replication. Mediates the excision of single ribonucleotides from DNA:RNA duplexes.</text>
</comment>
<reference evidence="10" key="1">
    <citation type="submission" date="2016-01" db="EMBL/GenBank/DDBJ databases">
        <title>Reference transcriptome for the parasite Schistocephalus solidus: insights into the molecular evolution of parasitism.</title>
        <authorList>
            <person name="Hebert F.O."/>
            <person name="Grambauer S."/>
            <person name="Barber I."/>
            <person name="Landry C.R."/>
            <person name="Aubin-Horth N."/>
        </authorList>
    </citation>
    <scope>NUCLEOTIDE SEQUENCE</scope>
</reference>
<evidence type="ECO:0000256" key="4">
    <source>
        <dbReference type="ARBA" id="ARBA00019062"/>
    </source>
</evidence>
<dbReference type="AlphaFoldDB" id="A0A0X3PQ59"/>